<comment type="caution">
    <text evidence="2">The sequence shown here is derived from an EMBL/GenBank/DDBJ whole genome shotgun (WGS) entry which is preliminary data.</text>
</comment>
<keyword evidence="1" id="KW-0732">Signal</keyword>
<feature type="signal peptide" evidence="1">
    <location>
        <begin position="1"/>
        <end position="25"/>
    </location>
</feature>
<name>A0ABP4BBJ0_9ACTN</name>
<dbReference type="RefSeq" id="WP_344239285.1">
    <property type="nucleotide sequence ID" value="NZ_BAAAHH010000006.1"/>
</dbReference>
<sequence>MRNVLGLLSASLLLSVVLQPSAASAHTRTEAVTYGCGSGYSIVTDGVRNVVTSGGTKWGEVLLTYNAGNGYNCVVTNKTAGSHGTPSEICAFIEVQGAGGTHSCDPDASHWESVKVKAAGKCVAYLGVILAPNSTQQATGGRSEFKNCG</sequence>
<accession>A0ABP4BBJ0</accession>
<evidence type="ECO:0000313" key="3">
    <source>
        <dbReference type="Proteomes" id="UP001500665"/>
    </source>
</evidence>
<gene>
    <name evidence="2" type="ORF">GCM10009550_20850</name>
</gene>
<protein>
    <recommendedName>
        <fullName evidence="4">Secreted protein</fullName>
    </recommendedName>
</protein>
<keyword evidence="3" id="KW-1185">Reference proteome</keyword>
<reference evidence="3" key="1">
    <citation type="journal article" date="2019" name="Int. J. Syst. Evol. Microbiol.">
        <title>The Global Catalogue of Microorganisms (GCM) 10K type strain sequencing project: providing services to taxonomists for standard genome sequencing and annotation.</title>
        <authorList>
            <consortium name="The Broad Institute Genomics Platform"/>
            <consortium name="The Broad Institute Genome Sequencing Center for Infectious Disease"/>
            <person name="Wu L."/>
            <person name="Ma J."/>
        </authorList>
    </citation>
    <scope>NUCLEOTIDE SEQUENCE [LARGE SCALE GENOMIC DNA]</scope>
    <source>
        <strain evidence="3">JCM 10696</strain>
    </source>
</reference>
<dbReference type="EMBL" id="BAAAHH010000006">
    <property type="protein sequence ID" value="GAA0946311.1"/>
    <property type="molecule type" value="Genomic_DNA"/>
</dbReference>
<feature type="chain" id="PRO_5046688367" description="Secreted protein" evidence="1">
    <location>
        <begin position="26"/>
        <end position="149"/>
    </location>
</feature>
<organism evidence="2 3">
    <name type="scientific">Actinocorallia libanotica</name>
    <dbReference type="NCBI Taxonomy" id="46162"/>
    <lineage>
        <taxon>Bacteria</taxon>
        <taxon>Bacillati</taxon>
        <taxon>Actinomycetota</taxon>
        <taxon>Actinomycetes</taxon>
        <taxon>Streptosporangiales</taxon>
        <taxon>Thermomonosporaceae</taxon>
        <taxon>Actinocorallia</taxon>
    </lineage>
</organism>
<evidence type="ECO:0000313" key="2">
    <source>
        <dbReference type="EMBL" id="GAA0946311.1"/>
    </source>
</evidence>
<proteinExistence type="predicted"/>
<dbReference type="Proteomes" id="UP001500665">
    <property type="component" value="Unassembled WGS sequence"/>
</dbReference>
<evidence type="ECO:0008006" key="4">
    <source>
        <dbReference type="Google" id="ProtNLM"/>
    </source>
</evidence>
<evidence type="ECO:0000256" key="1">
    <source>
        <dbReference type="SAM" id="SignalP"/>
    </source>
</evidence>